<dbReference type="Proteomes" id="UP000031197">
    <property type="component" value="Unassembled WGS sequence"/>
</dbReference>
<comment type="caution">
    <text evidence="2">The sequence shown here is derived from an EMBL/GenBank/DDBJ whole genome shotgun (WGS) entry which is preliminary data.</text>
</comment>
<dbReference type="EMBL" id="JWLW01000013">
    <property type="protein sequence ID" value="KHT53709.1"/>
    <property type="molecule type" value="Genomic_DNA"/>
</dbReference>
<keyword evidence="1" id="KW-1133">Transmembrane helix</keyword>
<gene>
    <name evidence="2" type="ORF">RJ41_08450</name>
</gene>
<dbReference type="AlphaFoldDB" id="A0A0B3Y8D1"/>
<name>A0A0B3Y8D1_9ALTE</name>
<organism evidence="2 3">
    <name type="scientific">Alteromonas marina</name>
    <dbReference type="NCBI Taxonomy" id="203795"/>
    <lineage>
        <taxon>Bacteria</taxon>
        <taxon>Pseudomonadati</taxon>
        <taxon>Pseudomonadota</taxon>
        <taxon>Gammaproteobacteria</taxon>
        <taxon>Alteromonadales</taxon>
        <taxon>Alteromonadaceae</taxon>
        <taxon>Alteromonas/Salinimonas group</taxon>
        <taxon>Alteromonas</taxon>
    </lineage>
</organism>
<dbReference type="RefSeq" id="WP_039219340.1">
    <property type="nucleotide sequence ID" value="NZ_JWLW01000013.1"/>
</dbReference>
<sequence>MEWLLPALAFVLIIEGIGPLLFPNKWRNYLLQISQQPSNQLRQIGGTLVIIGALLLFYFS</sequence>
<evidence type="ECO:0000313" key="2">
    <source>
        <dbReference type="EMBL" id="KHT53709.1"/>
    </source>
</evidence>
<evidence type="ECO:0000313" key="3">
    <source>
        <dbReference type="Proteomes" id="UP000031197"/>
    </source>
</evidence>
<keyword evidence="1" id="KW-0472">Membrane</keyword>
<evidence type="ECO:0000256" key="1">
    <source>
        <dbReference type="SAM" id="Phobius"/>
    </source>
</evidence>
<keyword evidence="1" id="KW-0812">Transmembrane</keyword>
<proteinExistence type="predicted"/>
<protein>
    <submittedName>
        <fullName evidence="2">Membrane protein</fullName>
    </submittedName>
</protein>
<dbReference type="PANTHER" id="PTHR38602:SF1">
    <property type="entry name" value="INNER MEMBRANE PROTEIN"/>
    <property type="match status" value="1"/>
</dbReference>
<dbReference type="PANTHER" id="PTHR38602">
    <property type="entry name" value="INNER MEMBRANE PROTEIN-RELATED"/>
    <property type="match status" value="1"/>
</dbReference>
<dbReference type="OrthoDB" id="9182237at2"/>
<accession>A0A0B3Y8D1</accession>
<dbReference type="InterPro" id="IPR019201">
    <property type="entry name" value="DUF2065"/>
</dbReference>
<reference evidence="2 3" key="1">
    <citation type="submission" date="2014-12" db="EMBL/GenBank/DDBJ databases">
        <title>Genome sequencing of Alteromonas marina AD001.</title>
        <authorList>
            <person name="Adrian T.G.S."/>
            <person name="Chan K.G."/>
        </authorList>
    </citation>
    <scope>NUCLEOTIDE SEQUENCE [LARGE SCALE GENOMIC DNA]</scope>
    <source>
        <strain evidence="2 3">AD001</strain>
    </source>
</reference>
<dbReference type="Pfam" id="PF09838">
    <property type="entry name" value="DUF2065"/>
    <property type="match status" value="1"/>
</dbReference>
<keyword evidence="3" id="KW-1185">Reference proteome</keyword>
<feature type="transmembrane region" description="Helical" evidence="1">
    <location>
        <begin position="40"/>
        <end position="59"/>
    </location>
</feature>